<keyword evidence="8" id="KW-1185">Reference proteome</keyword>
<reference evidence="7 8" key="1">
    <citation type="submission" date="2018-10" db="EMBL/GenBank/DDBJ databases">
        <title>Sequencing the genomes of 1000 actinobacteria strains.</title>
        <authorList>
            <person name="Klenk H.-P."/>
        </authorList>
    </citation>
    <scope>NUCLEOTIDE SEQUENCE [LARGE SCALE GENOMIC DNA]</scope>
    <source>
        <strain evidence="7 8">DSM 44267</strain>
    </source>
</reference>
<dbReference type="SUPFAM" id="SSF53790">
    <property type="entry name" value="Tetrapyrrole methylase"/>
    <property type="match status" value="1"/>
</dbReference>
<accession>A0A495Y125</accession>
<dbReference type="InterPro" id="IPR035996">
    <property type="entry name" value="4pyrrol_Methylase_sf"/>
</dbReference>
<dbReference type="CDD" id="cd11644">
    <property type="entry name" value="Precorrin-6Y-MT"/>
    <property type="match status" value="1"/>
</dbReference>
<dbReference type="Gene3D" id="3.40.1010.10">
    <property type="entry name" value="Cobalt-precorrin-4 Transmethylase, Domain 1"/>
    <property type="match status" value="1"/>
</dbReference>
<dbReference type="InterPro" id="IPR014777">
    <property type="entry name" value="4pyrrole_Mease_sub1"/>
</dbReference>
<proteinExistence type="predicted"/>
<keyword evidence="4 7" id="KW-0808">Transferase</keyword>
<evidence type="ECO:0000256" key="5">
    <source>
        <dbReference type="ARBA" id="ARBA00022691"/>
    </source>
</evidence>
<organism evidence="7 8">
    <name type="scientific">Terracoccus luteus</name>
    <dbReference type="NCBI Taxonomy" id="53356"/>
    <lineage>
        <taxon>Bacteria</taxon>
        <taxon>Bacillati</taxon>
        <taxon>Actinomycetota</taxon>
        <taxon>Actinomycetes</taxon>
        <taxon>Micrococcales</taxon>
        <taxon>Intrasporangiaceae</taxon>
        <taxon>Terracoccus</taxon>
    </lineage>
</organism>
<sequence>MSDGEQPVDVVGVGVDGWAALSGRARALLDTAEVVVGGRRHLEGLVVGAGQQLVTWPSPMLDDLPRLVRTWEGRRVVVLASGDPLVSGVGTTLVGLLGAERVRVHPAVSSVSLARARLGWSAEGSDAVTLVGRDVDRLRRDLSPRARLVLLVSGAETPRNVSRLLVEEGYGDSVVTVLGYLGGVDETRVEGPASELSTSWDAGLTPRLYVLGVECRPAAGASVSPAVVPGLPDESFEHDGQLTKRLVRAAALAHLAPRPGDVMWDLGAGAGSVGIEFARAHPLNEVHAVERDPVRAERIGRNARRLGVPALRVVTASALSAIDTLPPPDAVFVGGGADAEVVERTWSALRPGGRLVVHAVTVETELVLHAARRAHGGSLVRLSVEEVGDLGSFTGWSPARAIVQWSTSKPWGQWDPSGATEGAGT</sequence>
<comment type="pathway">
    <text evidence="1">Cofactor biosynthesis; adenosylcobalamin biosynthesis.</text>
</comment>
<keyword evidence="3 7" id="KW-0489">Methyltransferase</keyword>
<gene>
    <name evidence="7" type="ORF">DFJ68_3380</name>
</gene>
<dbReference type="CDD" id="cd02440">
    <property type="entry name" value="AdoMet_MTases"/>
    <property type="match status" value="1"/>
</dbReference>
<evidence type="ECO:0000256" key="3">
    <source>
        <dbReference type="ARBA" id="ARBA00022603"/>
    </source>
</evidence>
<keyword evidence="2" id="KW-0169">Cobalamin biosynthesis</keyword>
<dbReference type="InterPro" id="IPR000878">
    <property type="entry name" value="4pyrrol_Mease"/>
</dbReference>
<dbReference type="GO" id="GO:0009236">
    <property type="term" value="P:cobalamin biosynthetic process"/>
    <property type="evidence" value="ECO:0007669"/>
    <property type="project" value="UniProtKB-UniPathway"/>
</dbReference>
<evidence type="ECO:0000313" key="7">
    <source>
        <dbReference type="EMBL" id="RKT79902.1"/>
    </source>
</evidence>
<dbReference type="InterPro" id="IPR006365">
    <property type="entry name" value="Cbl_synth_CobL"/>
</dbReference>
<evidence type="ECO:0000256" key="1">
    <source>
        <dbReference type="ARBA" id="ARBA00004953"/>
    </source>
</evidence>
<dbReference type="InterPro" id="IPR014008">
    <property type="entry name" value="Cbl_synth_MTase_CbiT"/>
</dbReference>
<comment type="caution">
    <text evidence="7">The sequence shown here is derived from an EMBL/GenBank/DDBJ whole genome shotgun (WGS) entry which is preliminary data.</text>
</comment>
<dbReference type="OrthoDB" id="9787825at2"/>
<dbReference type="AlphaFoldDB" id="A0A495Y125"/>
<dbReference type="Pfam" id="PF01135">
    <property type="entry name" value="PCMT"/>
    <property type="match status" value="1"/>
</dbReference>
<dbReference type="Proteomes" id="UP000278440">
    <property type="component" value="Unassembled WGS sequence"/>
</dbReference>
<dbReference type="PIRSF" id="PIRSF036428">
    <property type="entry name" value="CobL"/>
    <property type="match status" value="1"/>
</dbReference>
<feature type="domain" description="Tetrapyrrole methylase" evidence="6">
    <location>
        <begin position="10"/>
        <end position="196"/>
    </location>
</feature>
<dbReference type="NCBIfam" id="TIGR02467">
    <property type="entry name" value="CbiE"/>
    <property type="match status" value="1"/>
</dbReference>
<dbReference type="InterPro" id="IPR029063">
    <property type="entry name" value="SAM-dependent_MTases_sf"/>
</dbReference>
<evidence type="ECO:0000313" key="8">
    <source>
        <dbReference type="Proteomes" id="UP000278440"/>
    </source>
</evidence>
<dbReference type="GO" id="GO:0032259">
    <property type="term" value="P:methylation"/>
    <property type="evidence" value="ECO:0007669"/>
    <property type="project" value="UniProtKB-KW"/>
</dbReference>
<protein>
    <submittedName>
        <fullName evidence="7">Precorrin-6Y C5,15-methyltransferase (Decarboxylating)</fullName>
    </submittedName>
</protein>
<dbReference type="Pfam" id="PF00590">
    <property type="entry name" value="TP_methylase"/>
    <property type="match status" value="1"/>
</dbReference>
<dbReference type="InterPro" id="IPR050714">
    <property type="entry name" value="Cobalamin_biosynth_MTase"/>
</dbReference>
<dbReference type="EMBL" id="RBXT01000001">
    <property type="protein sequence ID" value="RKT79902.1"/>
    <property type="molecule type" value="Genomic_DNA"/>
</dbReference>
<dbReference type="RefSeq" id="WP_121034713.1">
    <property type="nucleotide sequence ID" value="NZ_RBXT01000001.1"/>
</dbReference>
<name>A0A495Y125_9MICO</name>
<dbReference type="PANTHER" id="PTHR43182">
    <property type="entry name" value="COBALT-PRECORRIN-6B C(15)-METHYLTRANSFERASE (DECARBOXYLATING)"/>
    <property type="match status" value="1"/>
</dbReference>
<dbReference type="NCBIfam" id="TIGR02469">
    <property type="entry name" value="CbiT"/>
    <property type="match status" value="1"/>
</dbReference>
<evidence type="ECO:0000256" key="2">
    <source>
        <dbReference type="ARBA" id="ARBA00022573"/>
    </source>
</evidence>
<keyword evidence="5" id="KW-0949">S-adenosyl-L-methionine</keyword>
<evidence type="ECO:0000256" key="4">
    <source>
        <dbReference type="ARBA" id="ARBA00022679"/>
    </source>
</evidence>
<dbReference type="SUPFAM" id="SSF53335">
    <property type="entry name" value="S-adenosyl-L-methionine-dependent methyltransferases"/>
    <property type="match status" value="1"/>
</dbReference>
<dbReference type="UniPathway" id="UPA00148"/>
<dbReference type="PANTHER" id="PTHR43182:SF1">
    <property type="entry name" value="COBALT-PRECORRIN-7 C(5)-METHYLTRANSFERASE"/>
    <property type="match status" value="1"/>
</dbReference>
<dbReference type="InterPro" id="IPR012818">
    <property type="entry name" value="CbiE"/>
</dbReference>
<evidence type="ECO:0000259" key="6">
    <source>
        <dbReference type="Pfam" id="PF00590"/>
    </source>
</evidence>
<dbReference type="Gene3D" id="3.40.50.150">
    <property type="entry name" value="Vaccinia Virus protein VP39"/>
    <property type="match status" value="1"/>
</dbReference>
<dbReference type="GO" id="GO:0008276">
    <property type="term" value="F:protein methyltransferase activity"/>
    <property type="evidence" value="ECO:0007669"/>
    <property type="project" value="InterPro"/>
</dbReference>